<dbReference type="AlphaFoldDB" id="A0A914BVI0"/>
<organism evidence="1 2">
    <name type="scientific">Acrobeloides nanus</name>
    <dbReference type="NCBI Taxonomy" id="290746"/>
    <lineage>
        <taxon>Eukaryota</taxon>
        <taxon>Metazoa</taxon>
        <taxon>Ecdysozoa</taxon>
        <taxon>Nematoda</taxon>
        <taxon>Chromadorea</taxon>
        <taxon>Rhabditida</taxon>
        <taxon>Tylenchina</taxon>
        <taxon>Cephalobomorpha</taxon>
        <taxon>Cephaloboidea</taxon>
        <taxon>Cephalobidae</taxon>
        <taxon>Acrobeloides</taxon>
    </lineage>
</organism>
<evidence type="ECO:0000313" key="1">
    <source>
        <dbReference type="Proteomes" id="UP000887540"/>
    </source>
</evidence>
<reference evidence="2" key="1">
    <citation type="submission" date="2022-11" db="UniProtKB">
        <authorList>
            <consortium name="WormBaseParasite"/>
        </authorList>
    </citation>
    <scope>IDENTIFICATION</scope>
</reference>
<accession>A0A914BVI0</accession>
<protein>
    <submittedName>
        <fullName evidence="2">Uncharacterized protein</fullName>
    </submittedName>
</protein>
<sequence>MPYEFFKGNEAPGREYFRCLGCRQYRDELKRQGIPIQQLPLVGSIIWLHNGKLVGDAENPGGHPHCCGGKFVRTGRRRPSNPIKSHNRAIISTIPLKNLIEDNASTSSEFQNSKQSSVPRITISSELIPGHAYTFQRFQHIYQAKPPFTYFNCLDCKRLCASKGKHYVPKLRLTPDGEILPWGSADKPHNGAHYCLGEEILESIGEANRIVQTSLLHAEQEFMPDINDDYNMEMSIYEHSPSSSSPNHIYETFKDFTSSNCGKANKYAKYEIKEEKYEIDRPTSTDTSSIGLVDAQNVSLETTSSLQSQINELRSMILTFQKASGINVLKKKLCIVQSRSRLTKKVEIEDIEESLKETYPHADVPVPIVKRMNPEAELASEERRARKCELEAQFQNIDMKLGQEQGKHLLLADSLLTGFDESSLLNAFIIRAEFPTIPSLVKMVLNNAFMKPLNRLRPQISTIFFILGYDMVRCYNEDSVRVVAKSIHTEIDDIFDILEDKDVNEENDISQTNIKTIVFVTIPEIGFLRERIEIFNATMRDKIKELQFYRRHAKTQLDILDWSKLVSKINTNTTVDERLQLLMSEMGVRYGLKLNL</sequence>
<dbReference type="WBParaSite" id="ACRNAN_Path_1098.g4206.t1">
    <property type="protein sequence ID" value="ACRNAN_Path_1098.g4206.t1"/>
    <property type="gene ID" value="ACRNAN_Path_1098.g4206"/>
</dbReference>
<name>A0A914BVI0_9BILA</name>
<dbReference type="Proteomes" id="UP000887540">
    <property type="component" value="Unplaced"/>
</dbReference>
<proteinExistence type="predicted"/>
<evidence type="ECO:0000313" key="2">
    <source>
        <dbReference type="WBParaSite" id="ACRNAN_Path_1098.g4206.t1"/>
    </source>
</evidence>
<keyword evidence="1" id="KW-1185">Reference proteome</keyword>